<dbReference type="AlphaFoldDB" id="A0A1Y2FCA1"/>
<sequence>MITSTTKKGHNREANHTRAQINVALDQSRAPHTPHSALTAVQFDTDEELIWTGNEQGRLCSYHGPGLQKYTCFRAHQDAVREIQVTKKLILSLSSTSVSARTRRGLVKWTISDPELANATSMAPHPRNPHDIVIVGIARGMAIINTERGAISEFVANGCEDVSLIQKLGRHFIAGSAAGELRLYDAMDAACPLIAKMQAHTGSFVDIVVCGHSILTCGYHQRYGQYSLETLIKVFDSRTLRPTLPIPFSAGPAFLKAHPKMFTNIFILSQGGQLQTTDVGNTMDLKLMQLTHGMQYITQFDLSPSGDAFIYIDADNHLHLWSQRGDEPRFTDFSIPTEFPSFAEPVQEMSIDTDLPLHTIGMPYYRDELFSSWPASMVFREGKPPAKVDADILQNLKIVDGIGYAPFHKRRRRNIAEEDTASKALLAAPRFRSDKAKALASNEAKELLFEEMGKMGLGSTSVPNYYRRMEIQYSKFGIEDFDFDFFNSTRFAGLETSFANTYCNAVLQLYNYSPALSQTAISHASSDCLRESCLLCEVGYLFGMLANGQNCQATNFLQVFSANTEAQKLGLVMGDNAVTPVMPWANMGQSFNRFLLETMLRESAPAETAAQVDIESLHKQAELDGTISIFSKIISKCVCGLESVKPNVSVVTDLIYGKPVLSRKDNQTAQFASMLRLSVHHEGGLRNWCPACRAIQPSGIRRLVQTLPAVLNINAMCQTPEQWRHWQGKSWPPTRLGLSVSGGKLQCLQGRDLDKRSVDGKVQMYALTGMVCEIRVDGGPQESHLVTFVRVPEEVAAAGGAAQATAPAGLAGQSGKWLLLNDFLVKEVSEEEALSFPGPWKVPAMLTYERMDKVTREKQHGDTVDTSILYNDASLSKLPPKRPEGFRPLSKEEALGPGTLVAIDAEFVALQQEELEVRSDGTKHIIAPSRLSLARVSVLRGDGEFAGSPFIDDYIVTHQPVVNYLTEFSGIRDGDLDPERTEHALVPLKLAYKKLHALARLGCKFIGHGLKSDFRIINMNLAKDQVIDTVELFFIPERQRKLSLKFLSWYFLNTKIQLEEHDSVEDARYAYLLYQKYLEFERMGMVEAKLKEVYEEGRQLNYRPPGV</sequence>
<dbReference type="FunFam" id="3.30.420.10:FF:000028">
    <property type="entry name" value="PAN2-PAN3 deadenylation complex catalytic subunit PAN2"/>
    <property type="match status" value="1"/>
</dbReference>
<organism evidence="12 13">
    <name type="scientific">Protomyces lactucae-debilis</name>
    <dbReference type="NCBI Taxonomy" id="2754530"/>
    <lineage>
        <taxon>Eukaryota</taxon>
        <taxon>Fungi</taxon>
        <taxon>Dikarya</taxon>
        <taxon>Ascomycota</taxon>
        <taxon>Taphrinomycotina</taxon>
        <taxon>Taphrinomycetes</taxon>
        <taxon>Taphrinales</taxon>
        <taxon>Protomycetaceae</taxon>
        <taxon>Protomyces</taxon>
    </lineage>
</organism>
<feature type="binding site" evidence="10">
    <location>
        <position position="1066"/>
    </location>
    <ligand>
        <name>a divalent metal cation</name>
        <dbReference type="ChEBI" id="CHEBI:60240"/>
        <note>catalytic</note>
    </ligand>
</feature>
<dbReference type="SUPFAM" id="SSF54001">
    <property type="entry name" value="Cysteine proteinases"/>
    <property type="match status" value="1"/>
</dbReference>
<evidence type="ECO:0000256" key="1">
    <source>
        <dbReference type="ARBA" id="ARBA00001663"/>
    </source>
</evidence>
<dbReference type="PANTHER" id="PTHR15728">
    <property type="entry name" value="DEADENYLATION COMPLEX CATALYTIC SUBUNIT PAN2"/>
    <property type="match status" value="1"/>
</dbReference>
<proteinExistence type="inferred from homology"/>
<dbReference type="GO" id="GO:0000932">
    <property type="term" value="C:P-body"/>
    <property type="evidence" value="ECO:0007669"/>
    <property type="project" value="TreeGrafter"/>
</dbReference>
<feature type="domain" description="USP" evidence="11">
    <location>
        <begin position="492"/>
        <end position="851"/>
    </location>
</feature>
<dbReference type="PROSITE" id="PS50235">
    <property type="entry name" value="USP_3"/>
    <property type="match status" value="1"/>
</dbReference>
<dbReference type="GO" id="GO:0006397">
    <property type="term" value="P:mRNA processing"/>
    <property type="evidence" value="ECO:0007669"/>
    <property type="project" value="UniProtKB-KW"/>
</dbReference>
<dbReference type="GO" id="GO:0003676">
    <property type="term" value="F:nucleic acid binding"/>
    <property type="evidence" value="ECO:0007669"/>
    <property type="project" value="InterPro"/>
</dbReference>
<comment type="activity regulation">
    <text evidence="10">Positively regulated by the regulatory subunit PAN3.</text>
</comment>
<dbReference type="SUPFAM" id="SSF50978">
    <property type="entry name" value="WD40 repeat-like"/>
    <property type="match status" value="1"/>
</dbReference>
<dbReference type="OMA" id="TQELLWT"/>
<keyword evidence="7 10" id="KW-0479">Metal-binding</keyword>
<keyword evidence="6 10" id="KW-0540">Nuclease</keyword>
<dbReference type="InterPro" id="IPR015943">
    <property type="entry name" value="WD40/YVTN_repeat-like_dom_sf"/>
</dbReference>
<dbReference type="InterPro" id="IPR036322">
    <property type="entry name" value="WD40_repeat_dom_sf"/>
</dbReference>
<evidence type="ECO:0000256" key="3">
    <source>
        <dbReference type="ARBA" id="ARBA00022490"/>
    </source>
</evidence>
<dbReference type="GO" id="GO:0031251">
    <property type="term" value="C:PAN complex"/>
    <property type="evidence" value="ECO:0007669"/>
    <property type="project" value="UniProtKB-UniRule"/>
</dbReference>
<dbReference type="Pfam" id="PF13423">
    <property type="entry name" value="UCH_1"/>
    <property type="match status" value="1"/>
</dbReference>
<dbReference type="GO" id="GO:0000289">
    <property type="term" value="P:nuclear-transcribed mRNA poly(A) tail shortening"/>
    <property type="evidence" value="ECO:0007669"/>
    <property type="project" value="UniProtKB-UniRule"/>
</dbReference>
<reference evidence="12 13" key="1">
    <citation type="submission" date="2016-07" db="EMBL/GenBank/DDBJ databases">
        <title>Pervasive Adenine N6-methylation of Active Genes in Fungi.</title>
        <authorList>
            <consortium name="DOE Joint Genome Institute"/>
            <person name="Mondo S.J."/>
            <person name="Dannebaum R.O."/>
            <person name="Kuo R.C."/>
            <person name="Labutti K."/>
            <person name="Haridas S."/>
            <person name="Kuo A."/>
            <person name="Salamov A."/>
            <person name="Ahrendt S.R."/>
            <person name="Lipzen A."/>
            <person name="Sullivan W."/>
            <person name="Andreopoulos W.B."/>
            <person name="Clum A."/>
            <person name="Lindquist E."/>
            <person name="Daum C."/>
            <person name="Ramamoorthy G.K."/>
            <person name="Gryganskyi A."/>
            <person name="Culley D."/>
            <person name="Magnuson J.K."/>
            <person name="James T.Y."/>
            <person name="O'Malley M.A."/>
            <person name="Stajich J.E."/>
            <person name="Spatafora J.W."/>
            <person name="Visel A."/>
            <person name="Grigoriev I.V."/>
        </authorList>
    </citation>
    <scope>NUCLEOTIDE SEQUENCE [LARGE SCALE GENOMIC DNA]</scope>
    <source>
        <strain evidence="12 13">12-1054</strain>
    </source>
</reference>
<dbReference type="InterPro" id="IPR050785">
    <property type="entry name" value="PAN2-PAN3_catalytic_subunit"/>
</dbReference>
<dbReference type="GO" id="GO:0046872">
    <property type="term" value="F:metal ion binding"/>
    <property type="evidence" value="ECO:0007669"/>
    <property type="project" value="UniProtKB-KW"/>
</dbReference>
<dbReference type="InterPro" id="IPR013520">
    <property type="entry name" value="Ribonucl_H"/>
</dbReference>
<comment type="domain">
    <text evidence="10">Contains a pseudo-UCH domain. This ubiquitin C-terminal hydrolase (UCH)-like or ubiquitin specific protease (USP)-like domain is predicted to be catalytically inactive because it lacks the active site catalytic triad characteristic of thiol proteases, with residues at the equivalent structural positions that are incompatible with catalysis, and it cannot bind ubiquitin. It functions as a structural scaffold for intra- and intermolecular interactions in the complex.</text>
</comment>
<evidence type="ECO:0000256" key="6">
    <source>
        <dbReference type="ARBA" id="ARBA00022722"/>
    </source>
</evidence>
<dbReference type="InterPro" id="IPR036397">
    <property type="entry name" value="RNaseH_sf"/>
</dbReference>
<comment type="catalytic activity">
    <reaction evidence="1 10">
        <text>Exonucleolytic cleavage of poly(A) to 5'-AMP.</text>
        <dbReference type="EC" id="3.1.13.4"/>
    </reaction>
</comment>
<dbReference type="Pfam" id="PF00929">
    <property type="entry name" value="RNase_T"/>
    <property type="match status" value="1"/>
</dbReference>
<comment type="subcellular location">
    <subcellularLocation>
        <location evidence="2 10">Cytoplasm</location>
    </subcellularLocation>
</comment>
<evidence type="ECO:0000256" key="10">
    <source>
        <dbReference type="HAMAP-Rule" id="MF_03182"/>
    </source>
</evidence>
<feature type="binding site" evidence="10">
    <location>
        <position position="1013"/>
    </location>
    <ligand>
        <name>a divalent metal cation</name>
        <dbReference type="ChEBI" id="CHEBI:60240"/>
        <note>catalytic</note>
    </ligand>
</feature>
<dbReference type="HAMAP" id="MF_03182">
    <property type="entry name" value="PAN2"/>
    <property type="match status" value="1"/>
</dbReference>
<dbReference type="SMART" id="SM00479">
    <property type="entry name" value="EXOIII"/>
    <property type="match status" value="1"/>
</dbReference>
<evidence type="ECO:0000256" key="9">
    <source>
        <dbReference type="ARBA" id="ARBA00022839"/>
    </source>
</evidence>
<dbReference type="EMBL" id="MCFI01000011">
    <property type="protein sequence ID" value="ORY81542.1"/>
    <property type="molecule type" value="Genomic_DNA"/>
</dbReference>
<feature type="binding site" evidence="10">
    <location>
        <position position="906"/>
    </location>
    <ligand>
        <name>a divalent metal cation</name>
        <dbReference type="ChEBI" id="CHEBI:60240"/>
        <note>catalytic</note>
    </ligand>
</feature>
<evidence type="ECO:0000256" key="2">
    <source>
        <dbReference type="ARBA" id="ARBA00004496"/>
    </source>
</evidence>
<comment type="domain">
    <text evidence="10">The linker, or PAN3 interaction domain (PID), between the WD40 repeats and the pseudo-UCH domain mediates interaction with PAN3.</text>
</comment>
<accession>A0A1Y2FCA1</accession>
<keyword evidence="8 10" id="KW-0378">Hydrolase</keyword>
<protein>
    <recommendedName>
        <fullName evidence="10">PAN2-PAN3 deadenylation complex catalytic subunit PAN2</fullName>
        <ecNumber evidence="10">3.1.13.4</ecNumber>
    </recommendedName>
    <alternativeName>
        <fullName evidence="10">PAB1P-dependent poly(A)-specific ribonuclease</fullName>
    </alternativeName>
    <alternativeName>
        <fullName evidence="10">Poly(A)-nuclease deadenylation complex subunit 2</fullName>
        <shortName evidence="10">PAN deadenylation complex subunit 2</shortName>
    </alternativeName>
</protein>
<dbReference type="Gene3D" id="3.30.420.10">
    <property type="entry name" value="Ribonuclease H-like superfamily/Ribonuclease H"/>
    <property type="match status" value="1"/>
</dbReference>
<dbReference type="InterPro" id="IPR030843">
    <property type="entry name" value="PAN2"/>
</dbReference>
<dbReference type="InterPro" id="IPR038765">
    <property type="entry name" value="Papain-like_cys_pep_sf"/>
</dbReference>
<comment type="caution">
    <text evidence="12">The sequence shown here is derived from an EMBL/GenBank/DDBJ whole genome shotgun (WGS) entry which is preliminary data.</text>
</comment>
<evidence type="ECO:0000256" key="4">
    <source>
        <dbReference type="ARBA" id="ARBA00022574"/>
    </source>
</evidence>
<dbReference type="InterPro" id="IPR048841">
    <property type="entry name" value="PAN2_N"/>
</dbReference>
<dbReference type="GO" id="GO:0004535">
    <property type="term" value="F:poly(A)-specific ribonuclease activity"/>
    <property type="evidence" value="ECO:0007669"/>
    <property type="project" value="UniProtKB-UniRule"/>
</dbReference>
<dbReference type="PANTHER" id="PTHR15728:SF0">
    <property type="entry name" value="PAN2-PAN3 DEADENYLATION COMPLEX CATALYTIC SUBUNIT PAN2"/>
    <property type="match status" value="1"/>
</dbReference>
<comment type="similarity">
    <text evidence="10">Belongs to the peptidase C19 family. PAN2 subfamily.</text>
</comment>
<name>A0A1Y2FCA1_PROLT</name>
<comment type="caution">
    <text evidence="10">Lacks conserved residue(s) required for the propagation of feature annotation.</text>
</comment>
<keyword evidence="13" id="KW-1185">Reference proteome</keyword>
<evidence type="ECO:0000313" key="13">
    <source>
        <dbReference type="Proteomes" id="UP000193685"/>
    </source>
</evidence>
<dbReference type="Gene3D" id="3.90.70.10">
    <property type="entry name" value="Cysteine proteinases"/>
    <property type="match status" value="1"/>
</dbReference>
<dbReference type="InterPro" id="IPR028889">
    <property type="entry name" value="USP"/>
</dbReference>
<dbReference type="EC" id="3.1.13.4" evidence="10"/>
<dbReference type="SUPFAM" id="SSF53098">
    <property type="entry name" value="Ribonuclease H-like"/>
    <property type="match status" value="1"/>
</dbReference>
<dbReference type="CDD" id="cd06143">
    <property type="entry name" value="PAN2_exo"/>
    <property type="match status" value="1"/>
</dbReference>
<dbReference type="STRING" id="56484.A0A1Y2FCA1"/>
<dbReference type="Proteomes" id="UP000193685">
    <property type="component" value="Unassembled WGS sequence"/>
</dbReference>
<evidence type="ECO:0000256" key="5">
    <source>
        <dbReference type="ARBA" id="ARBA00022664"/>
    </source>
</evidence>
<dbReference type="OrthoDB" id="16516at2759"/>
<comment type="function">
    <text evidence="10">Catalytic subunit of the poly(A)-nuclease (PAN) deadenylation complex, one of two cytoplasmic mRNA deadenylases involved in mRNA turnover. PAN specifically shortens poly(A) tails of RNA and the activity is stimulated by poly(A)-binding protein PAB1. PAN deadenylation is followed by rapid degradation of the shortened mRNA tails by the CCR4-NOT complex. Deadenylated mRNAs are then degraded by two alternative mechanisms, namely exosome-mediated 3'-5' exonucleolytic degradation, or deadenlyation-dependent mRNA decaping and subsequent 5'-3' exonucleolytic degradation by XRN1. May also be involved in post-transcriptional maturation of mRNA poly(A) tails.</text>
</comment>
<keyword evidence="5 10" id="KW-0507">mRNA processing</keyword>
<gene>
    <name evidence="10" type="primary">PAN2</name>
    <name evidence="12" type="ORF">BCR37DRAFT_348043</name>
</gene>
<dbReference type="InterPro" id="IPR012337">
    <property type="entry name" value="RNaseH-like_sf"/>
</dbReference>
<feature type="binding site" evidence="10">
    <location>
        <position position="904"/>
    </location>
    <ligand>
        <name>a divalent metal cation</name>
        <dbReference type="ChEBI" id="CHEBI:60240"/>
        <note>catalytic</note>
    </ligand>
</feature>
<keyword evidence="3 10" id="KW-0963">Cytoplasm</keyword>
<comment type="subunit">
    <text evidence="10">Forms a heterotrimer with an asymmetric homodimer of the regulatory subunit PAN3 to form the poly(A)-nuclease (PAN) deadenylation complex.</text>
</comment>
<evidence type="ECO:0000313" key="12">
    <source>
        <dbReference type="EMBL" id="ORY81542.1"/>
    </source>
</evidence>
<dbReference type="InterPro" id="IPR028881">
    <property type="entry name" value="PAN2_UCH_dom"/>
</dbReference>
<keyword evidence="4" id="KW-0853">WD repeat</keyword>
<evidence type="ECO:0000256" key="8">
    <source>
        <dbReference type="ARBA" id="ARBA00022801"/>
    </source>
</evidence>
<evidence type="ECO:0000259" key="11">
    <source>
        <dbReference type="PROSITE" id="PS50235"/>
    </source>
</evidence>
<dbReference type="Gene3D" id="2.130.10.10">
    <property type="entry name" value="YVTN repeat-like/Quinoprotein amine dehydrogenase"/>
    <property type="match status" value="1"/>
</dbReference>
<keyword evidence="9 10" id="KW-0269">Exonuclease</keyword>
<comment type="cofactor">
    <cofactor evidence="10">
        <name>a divalent metal cation</name>
        <dbReference type="ChEBI" id="CHEBI:60240"/>
    </cofactor>
    <text evidence="10">Binds 2 metal cations per subunit in the catalytic exonuclease domain.</text>
</comment>
<dbReference type="Pfam" id="PF20770">
    <property type="entry name" value="PAN2_N"/>
    <property type="match status" value="1"/>
</dbReference>
<evidence type="ECO:0000256" key="7">
    <source>
        <dbReference type="ARBA" id="ARBA00022723"/>
    </source>
</evidence>